<dbReference type="AlphaFoldDB" id="A0A7R9U8W5"/>
<reference evidence="3" key="1">
    <citation type="submission" date="2021-01" db="EMBL/GenBank/DDBJ databases">
        <authorList>
            <person name="Corre E."/>
            <person name="Pelletier E."/>
            <person name="Niang G."/>
            <person name="Scheremetjew M."/>
            <person name="Finn R."/>
            <person name="Kale V."/>
            <person name="Holt S."/>
            <person name="Cochrane G."/>
            <person name="Meng A."/>
            <person name="Brown T."/>
            <person name="Cohen L."/>
        </authorList>
    </citation>
    <scope>NUCLEOTIDE SEQUENCE</scope>
    <source>
        <strain evidence="3">CCMP2078</strain>
    </source>
</reference>
<evidence type="ECO:0000256" key="1">
    <source>
        <dbReference type="PROSITE-ProRule" id="PRU00453"/>
    </source>
</evidence>
<dbReference type="InterPro" id="IPR007529">
    <property type="entry name" value="Znf_HIT"/>
</dbReference>
<organism evidence="3">
    <name type="scientific">Pinguiococcus pyrenoidosus</name>
    <dbReference type="NCBI Taxonomy" id="172671"/>
    <lineage>
        <taxon>Eukaryota</taxon>
        <taxon>Sar</taxon>
        <taxon>Stramenopiles</taxon>
        <taxon>Ochrophyta</taxon>
        <taxon>Pinguiophyceae</taxon>
        <taxon>Pinguiochrysidales</taxon>
        <taxon>Pinguiochrysidaceae</taxon>
        <taxon>Pinguiococcus</taxon>
    </lineage>
</organism>
<feature type="domain" description="HIT-type" evidence="2">
    <location>
        <begin position="42"/>
        <end position="86"/>
    </location>
</feature>
<dbReference type="PANTHER" id="PTHR15555:SF0">
    <property type="entry name" value="ZINC FINGER HIT DOMAIN-CONTAINING PROTEIN 2"/>
    <property type="match status" value="1"/>
</dbReference>
<dbReference type="EMBL" id="HBEA01010620">
    <property type="protein sequence ID" value="CAD8258638.1"/>
    <property type="molecule type" value="Transcribed_RNA"/>
</dbReference>
<dbReference type="Pfam" id="PF04438">
    <property type="entry name" value="zf-HIT"/>
    <property type="match status" value="1"/>
</dbReference>
<gene>
    <name evidence="3" type="ORF">PPYR1160_LOCUS8139</name>
</gene>
<dbReference type="InterPro" id="IPR039646">
    <property type="entry name" value="ZNHIT2"/>
</dbReference>
<dbReference type="PROSITE" id="PS51083">
    <property type="entry name" value="ZF_HIT"/>
    <property type="match status" value="1"/>
</dbReference>
<dbReference type="Gene3D" id="3.30.60.190">
    <property type="match status" value="1"/>
</dbReference>
<proteinExistence type="predicted"/>
<protein>
    <recommendedName>
        <fullName evidence="2">HIT-type domain-containing protein</fullName>
    </recommendedName>
</protein>
<dbReference type="GO" id="GO:0008270">
    <property type="term" value="F:zinc ion binding"/>
    <property type="evidence" value="ECO:0007669"/>
    <property type="project" value="UniProtKB-UniRule"/>
</dbReference>
<name>A0A7R9U8W5_9STRA</name>
<keyword evidence="1" id="KW-0863">Zinc-finger</keyword>
<accession>A0A7R9U8W5</accession>
<evidence type="ECO:0000313" key="3">
    <source>
        <dbReference type="EMBL" id="CAD8258638.1"/>
    </source>
</evidence>
<sequence>MSRAFPALDPRRRAIKRVVSKRASRAERAEPSAELEVQQRVCRVCAANRARYECPRCGLPYCSLACFRDHGPHGKLRDGEDAGSACTEAFYRERVGAVQTLMSKDPAVQDERQRERQRMRKLLQEYEDACDRGVGPEADADDDLERFRGDLDAVSYARLSAGERERFAKALQDGSLMRLVQLWEPWWAQQGSLLVEELGEEAGDAALPVSLAELRSLERPAAIQLGRRALENAAIRYQAVDLIAAYACAMRIVNGEADEETLGEFVKLAVALSPTLVDTELRYSGRTHLVEVLGENRKRNQVLTLGAAGSQRDLLEDARQICATRNGCLVAVRHLKVLFDRLVDNFDRMKAEGGDVDHGVKQTKKLARRASKKIEYHFFWLREATRNMIGDCAFLLK</sequence>
<keyword evidence="1" id="KW-0862">Zinc</keyword>
<dbReference type="CDD" id="cd23024">
    <property type="entry name" value="zf-HIT_ZNHIT2-3"/>
    <property type="match status" value="1"/>
</dbReference>
<evidence type="ECO:0000259" key="2">
    <source>
        <dbReference type="PROSITE" id="PS51083"/>
    </source>
</evidence>
<keyword evidence="1" id="KW-0479">Metal-binding</keyword>
<dbReference type="SUPFAM" id="SSF144232">
    <property type="entry name" value="HIT/MYND zinc finger-like"/>
    <property type="match status" value="1"/>
</dbReference>
<dbReference type="PANTHER" id="PTHR15555">
    <property type="entry name" value="ZINC FINGER HIT DOMAIN CONTAINING PROTEIN 2 PROTEIN FON -RELATED"/>
    <property type="match status" value="1"/>
</dbReference>